<dbReference type="Gene3D" id="3.90.1150.10">
    <property type="entry name" value="Aspartate Aminotransferase, domain 1"/>
    <property type="match status" value="1"/>
</dbReference>
<dbReference type="InterPro" id="IPR020026">
    <property type="entry name" value="PseC"/>
</dbReference>
<dbReference type="EMBL" id="JAXCLX010000002">
    <property type="protein sequence ID" value="MDY0873131.1"/>
    <property type="molecule type" value="Genomic_DNA"/>
</dbReference>
<comment type="caution">
    <text evidence="3">The sequence shown here is derived from an EMBL/GenBank/DDBJ whole genome shotgun (WGS) entry which is preliminary data.</text>
</comment>
<dbReference type="GO" id="GO:0008483">
    <property type="term" value="F:transaminase activity"/>
    <property type="evidence" value="ECO:0007669"/>
    <property type="project" value="UniProtKB-KW"/>
</dbReference>
<keyword evidence="2" id="KW-0663">Pyridoxal phosphate</keyword>
<keyword evidence="3" id="KW-0808">Transferase</keyword>
<protein>
    <submittedName>
        <fullName evidence="3">UDP-4-amino-4, 6-dideoxy-N-acetyl-beta-L-altrosamine transaminase</fullName>
        <ecNumber evidence="3">2.6.1.92</ecNumber>
    </submittedName>
</protein>
<proteinExistence type="inferred from homology"/>
<organism evidence="3 4">
    <name type="scientific">Dongia rigui</name>
    <dbReference type="NCBI Taxonomy" id="940149"/>
    <lineage>
        <taxon>Bacteria</taxon>
        <taxon>Pseudomonadati</taxon>
        <taxon>Pseudomonadota</taxon>
        <taxon>Alphaproteobacteria</taxon>
        <taxon>Rhodospirillales</taxon>
        <taxon>Dongiaceae</taxon>
        <taxon>Dongia</taxon>
    </lineage>
</organism>
<dbReference type="Proteomes" id="UP001271769">
    <property type="component" value="Unassembled WGS sequence"/>
</dbReference>
<evidence type="ECO:0000256" key="2">
    <source>
        <dbReference type="RuleBase" id="RU004508"/>
    </source>
</evidence>
<dbReference type="Pfam" id="PF01041">
    <property type="entry name" value="DegT_DnrJ_EryC1"/>
    <property type="match status" value="1"/>
</dbReference>
<comment type="similarity">
    <text evidence="1 2">Belongs to the DegT/DnrJ/EryC1 family.</text>
</comment>
<dbReference type="PANTHER" id="PTHR30244">
    <property type="entry name" value="TRANSAMINASE"/>
    <property type="match status" value="1"/>
</dbReference>
<dbReference type="CDD" id="cd00616">
    <property type="entry name" value="AHBA_syn"/>
    <property type="match status" value="1"/>
</dbReference>
<dbReference type="PIRSF" id="PIRSF000390">
    <property type="entry name" value="PLP_StrS"/>
    <property type="match status" value="1"/>
</dbReference>
<dbReference type="RefSeq" id="WP_320501596.1">
    <property type="nucleotide sequence ID" value="NZ_JAXCLX010000002.1"/>
</dbReference>
<dbReference type="EC" id="2.6.1.92" evidence="3"/>
<sequence>MSTNSFLPYGRQSIDADDLAAVAQALQADYLTTGPGVGRFEQAFAAAVGSRYAVASNSGTAALHLACIALGLQQGDVVIVPTLTFLATANAARFCGADVIFADVDPDSGRLTPAALEAALARAGSAKVKAVLPVHLNGHCADMATIRAMTEAKGIKIIEDACHALGTVHQSGNNSTAKVGACALSEMACFSLHPVKTMTTGEGGVTTTNDPKQYKTMMLYRSHGMVREPSEFKHRDLGFAPDGQANPWYYEMQALGWNYRITDFACALGESQLRKLPRFVERRRQLTALYDAQLAALAPRLKVVAKQAGDDAALHLYAVLIDFAAIGKSRAQVVAELKAKGVGTQVHYLPVHQQPYYRDLYGKLDLPGADSYYERQLSIPLYPDMTDHDVTRVVDALRGVLG</sequence>
<dbReference type="InterPro" id="IPR015424">
    <property type="entry name" value="PyrdxlP-dep_Trfase"/>
</dbReference>
<evidence type="ECO:0000256" key="1">
    <source>
        <dbReference type="ARBA" id="ARBA00037999"/>
    </source>
</evidence>
<dbReference type="NCBIfam" id="TIGR03588">
    <property type="entry name" value="PseC"/>
    <property type="match status" value="1"/>
</dbReference>
<dbReference type="InterPro" id="IPR000653">
    <property type="entry name" value="DegT/StrS_aminotransferase"/>
</dbReference>
<gene>
    <name evidence="3" type="primary">pseC</name>
    <name evidence="3" type="ORF">SMD31_14410</name>
</gene>
<dbReference type="PANTHER" id="PTHR30244:SF34">
    <property type="entry name" value="DTDP-4-AMINO-4,6-DIDEOXYGALACTOSE TRANSAMINASE"/>
    <property type="match status" value="1"/>
</dbReference>
<dbReference type="Gene3D" id="3.40.640.10">
    <property type="entry name" value="Type I PLP-dependent aspartate aminotransferase-like (Major domain)"/>
    <property type="match status" value="1"/>
</dbReference>
<keyword evidence="3" id="KW-0032">Aminotransferase</keyword>
<evidence type="ECO:0000313" key="3">
    <source>
        <dbReference type="EMBL" id="MDY0873131.1"/>
    </source>
</evidence>
<dbReference type="InterPro" id="IPR015422">
    <property type="entry name" value="PyrdxlP-dep_Trfase_small"/>
</dbReference>
<evidence type="ECO:0000313" key="4">
    <source>
        <dbReference type="Proteomes" id="UP001271769"/>
    </source>
</evidence>
<name>A0ABU5E0S0_9PROT</name>
<accession>A0ABU5E0S0</accession>
<dbReference type="SUPFAM" id="SSF53383">
    <property type="entry name" value="PLP-dependent transferases"/>
    <property type="match status" value="1"/>
</dbReference>
<dbReference type="InterPro" id="IPR015421">
    <property type="entry name" value="PyrdxlP-dep_Trfase_major"/>
</dbReference>
<reference evidence="3 4" key="1">
    <citation type="journal article" date="2013" name="Antonie Van Leeuwenhoek">
        <title>Dongia rigui sp. nov., isolated from freshwater of a large wetland in Korea.</title>
        <authorList>
            <person name="Baik K.S."/>
            <person name="Hwang Y.M."/>
            <person name="Choi J.S."/>
            <person name="Kwon J."/>
            <person name="Seong C.N."/>
        </authorList>
    </citation>
    <scope>NUCLEOTIDE SEQUENCE [LARGE SCALE GENOMIC DNA]</scope>
    <source>
        <strain evidence="3 4">04SU4-P</strain>
    </source>
</reference>
<keyword evidence="4" id="KW-1185">Reference proteome</keyword>